<dbReference type="Proteomes" id="UP000265520">
    <property type="component" value="Unassembled WGS sequence"/>
</dbReference>
<accession>A0A392TXJ7</accession>
<evidence type="ECO:0000313" key="2">
    <source>
        <dbReference type="Proteomes" id="UP000265520"/>
    </source>
</evidence>
<keyword evidence="2" id="KW-1185">Reference proteome</keyword>
<dbReference type="EMBL" id="LXQA010684174">
    <property type="protein sequence ID" value="MCI65863.1"/>
    <property type="molecule type" value="Genomic_DNA"/>
</dbReference>
<protein>
    <submittedName>
        <fullName evidence="1">Uncharacterized protein</fullName>
    </submittedName>
</protein>
<organism evidence="1 2">
    <name type="scientific">Trifolium medium</name>
    <dbReference type="NCBI Taxonomy" id="97028"/>
    <lineage>
        <taxon>Eukaryota</taxon>
        <taxon>Viridiplantae</taxon>
        <taxon>Streptophyta</taxon>
        <taxon>Embryophyta</taxon>
        <taxon>Tracheophyta</taxon>
        <taxon>Spermatophyta</taxon>
        <taxon>Magnoliopsida</taxon>
        <taxon>eudicotyledons</taxon>
        <taxon>Gunneridae</taxon>
        <taxon>Pentapetalae</taxon>
        <taxon>rosids</taxon>
        <taxon>fabids</taxon>
        <taxon>Fabales</taxon>
        <taxon>Fabaceae</taxon>
        <taxon>Papilionoideae</taxon>
        <taxon>50 kb inversion clade</taxon>
        <taxon>NPAAA clade</taxon>
        <taxon>Hologalegina</taxon>
        <taxon>IRL clade</taxon>
        <taxon>Trifolieae</taxon>
        <taxon>Trifolium</taxon>
    </lineage>
</organism>
<feature type="non-terminal residue" evidence="1">
    <location>
        <position position="46"/>
    </location>
</feature>
<evidence type="ECO:0000313" key="1">
    <source>
        <dbReference type="EMBL" id="MCI65863.1"/>
    </source>
</evidence>
<sequence>MYLPFTLLLDVPPDVATLVTTSVSGASFLERLINKLTCVLSGSTNI</sequence>
<comment type="caution">
    <text evidence="1">The sequence shown here is derived from an EMBL/GenBank/DDBJ whole genome shotgun (WGS) entry which is preliminary data.</text>
</comment>
<proteinExistence type="predicted"/>
<reference evidence="1 2" key="1">
    <citation type="journal article" date="2018" name="Front. Plant Sci.">
        <title>Red Clover (Trifolium pratense) and Zigzag Clover (T. medium) - A Picture of Genomic Similarities and Differences.</title>
        <authorList>
            <person name="Dluhosova J."/>
            <person name="Istvanek J."/>
            <person name="Nedelnik J."/>
            <person name="Repkova J."/>
        </authorList>
    </citation>
    <scope>NUCLEOTIDE SEQUENCE [LARGE SCALE GENOMIC DNA]</scope>
    <source>
        <strain evidence="2">cv. 10/8</strain>
        <tissue evidence="1">Leaf</tissue>
    </source>
</reference>
<dbReference type="AlphaFoldDB" id="A0A392TXJ7"/>
<name>A0A392TXJ7_9FABA</name>